<dbReference type="InterPro" id="IPR016167">
    <property type="entry name" value="FAD-bd_PCMH_sub1"/>
</dbReference>
<dbReference type="SUPFAM" id="SSF56176">
    <property type="entry name" value="FAD-binding/transporter-associated domain-like"/>
    <property type="match status" value="1"/>
</dbReference>
<dbReference type="AlphaFoldDB" id="R8BHG3"/>
<evidence type="ECO:0000313" key="8">
    <source>
        <dbReference type="EMBL" id="EON98719.1"/>
    </source>
</evidence>
<evidence type="ECO:0000313" key="9">
    <source>
        <dbReference type="Proteomes" id="UP000014074"/>
    </source>
</evidence>
<dbReference type="Gene3D" id="3.40.462.20">
    <property type="match status" value="1"/>
</dbReference>
<keyword evidence="6" id="KW-0732">Signal</keyword>
<dbReference type="InterPro" id="IPR006094">
    <property type="entry name" value="Oxid_FAD_bind_N"/>
</dbReference>
<keyword evidence="4" id="KW-0274">FAD</keyword>
<comment type="similarity">
    <text evidence="2">Belongs to the oxygen-dependent FAD-linked oxidoreductase family.</text>
</comment>
<evidence type="ECO:0000256" key="4">
    <source>
        <dbReference type="ARBA" id="ARBA00022827"/>
    </source>
</evidence>
<dbReference type="Pfam" id="PF08031">
    <property type="entry name" value="BBE"/>
    <property type="match status" value="1"/>
</dbReference>
<evidence type="ECO:0000256" key="1">
    <source>
        <dbReference type="ARBA" id="ARBA00001974"/>
    </source>
</evidence>
<dbReference type="Proteomes" id="UP000014074">
    <property type="component" value="Unassembled WGS sequence"/>
</dbReference>
<dbReference type="GO" id="GO:0071949">
    <property type="term" value="F:FAD binding"/>
    <property type="evidence" value="ECO:0007669"/>
    <property type="project" value="InterPro"/>
</dbReference>
<evidence type="ECO:0000256" key="6">
    <source>
        <dbReference type="SAM" id="SignalP"/>
    </source>
</evidence>
<evidence type="ECO:0000256" key="3">
    <source>
        <dbReference type="ARBA" id="ARBA00022630"/>
    </source>
</evidence>
<dbReference type="InterPro" id="IPR016169">
    <property type="entry name" value="FAD-bd_PCMH_sub2"/>
</dbReference>
<dbReference type="InterPro" id="IPR050416">
    <property type="entry name" value="FAD-linked_Oxidoreductase"/>
</dbReference>
<organism evidence="8 9">
    <name type="scientific">Phaeoacremonium minimum (strain UCR-PA7)</name>
    <name type="common">Esca disease fungus</name>
    <name type="synonym">Togninia minima</name>
    <dbReference type="NCBI Taxonomy" id="1286976"/>
    <lineage>
        <taxon>Eukaryota</taxon>
        <taxon>Fungi</taxon>
        <taxon>Dikarya</taxon>
        <taxon>Ascomycota</taxon>
        <taxon>Pezizomycotina</taxon>
        <taxon>Sordariomycetes</taxon>
        <taxon>Sordariomycetidae</taxon>
        <taxon>Togniniales</taxon>
        <taxon>Togniniaceae</taxon>
        <taxon>Phaeoacremonium</taxon>
    </lineage>
</organism>
<feature type="signal peptide" evidence="6">
    <location>
        <begin position="1"/>
        <end position="19"/>
    </location>
</feature>
<evidence type="ECO:0000256" key="2">
    <source>
        <dbReference type="ARBA" id="ARBA00005466"/>
    </source>
</evidence>
<dbReference type="PANTHER" id="PTHR42973:SF39">
    <property type="entry name" value="FAD-BINDING PCMH-TYPE DOMAIN-CONTAINING PROTEIN"/>
    <property type="match status" value="1"/>
</dbReference>
<name>R8BHG3_PHAM7</name>
<dbReference type="InterPro" id="IPR036318">
    <property type="entry name" value="FAD-bd_PCMH-like_sf"/>
</dbReference>
<dbReference type="Pfam" id="PF01565">
    <property type="entry name" value="FAD_binding_4"/>
    <property type="match status" value="1"/>
</dbReference>
<keyword evidence="9" id="KW-1185">Reference proteome</keyword>
<dbReference type="eggNOG" id="ENOG502QVGN">
    <property type="taxonomic scope" value="Eukaryota"/>
</dbReference>
<dbReference type="GO" id="GO:0016491">
    <property type="term" value="F:oxidoreductase activity"/>
    <property type="evidence" value="ECO:0007669"/>
    <property type="project" value="UniProtKB-KW"/>
</dbReference>
<dbReference type="KEGG" id="tmn:UCRPA7_5757"/>
<feature type="domain" description="FAD-binding PCMH-type" evidence="7">
    <location>
        <begin position="56"/>
        <end position="229"/>
    </location>
</feature>
<evidence type="ECO:0000259" key="7">
    <source>
        <dbReference type="PROSITE" id="PS51387"/>
    </source>
</evidence>
<protein>
    <submittedName>
        <fullName evidence="8">Putative glucooligosaccharide oxidase protein</fullName>
    </submittedName>
</protein>
<dbReference type="Gene3D" id="3.30.465.10">
    <property type="match status" value="2"/>
</dbReference>
<keyword evidence="5" id="KW-0560">Oxidoreductase</keyword>
<dbReference type="HOGENOM" id="CLU_018354_10_1_1"/>
<sequence>MHTIFATLIALAITATGLAVDKRAALDDCLTDAGVPTDTQGSDDWKQDVAPYNLRLQFKPIAIAVPTTTKHIQDAVACAVRAGVKTNPKCGGHSYASFGLGGEDGHLTIEMDRMSKVVLNNITGIATIEGGSRLGHVAAELYAQGKRAFSHGTCPGVGVGGHSLHGGYGVSSHTKGLALDWMVEATVVLANSTVVTCSETENPELFWAIRGAGSSMGVVASFKFKTFQVPDQVTFFAAPIRWATQDKAAAGLKAIQQYVENDMPNELNMRLFVQRSFTNLEGMYYGDKAGLQTALQSLLNKTGSALALTQTGSWTDQLSHFGNGISLNQTHPYDMHETFYSSSLYTQALSDEQIQGFVSYWFSLGKTNTRDWYAQFDFHGGKTSAIANVSVDATAYAHRDYLYMINCWGQYINYPDPNLDQTTAQNVYWGTHLSRLQRIKAAVDPQDVFHYPQGILPAKA</sequence>
<dbReference type="InterPro" id="IPR012951">
    <property type="entry name" value="BBE"/>
</dbReference>
<feature type="chain" id="PRO_5004462775" evidence="6">
    <location>
        <begin position="20"/>
        <end position="460"/>
    </location>
</feature>
<dbReference type="Gene3D" id="3.30.43.10">
    <property type="entry name" value="Uridine Diphospho-n-acetylenolpyruvylglucosamine Reductase, domain 2"/>
    <property type="match status" value="1"/>
</dbReference>
<dbReference type="GeneID" id="19326343"/>
<dbReference type="EMBL" id="KB933201">
    <property type="protein sequence ID" value="EON98719.1"/>
    <property type="molecule type" value="Genomic_DNA"/>
</dbReference>
<gene>
    <name evidence="8" type="ORF">UCRPA7_5757</name>
</gene>
<dbReference type="RefSeq" id="XP_007916492.1">
    <property type="nucleotide sequence ID" value="XM_007918301.1"/>
</dbReference>
<comment type="cofactor">
    <cofactor evidence="1">
        <name>FAD</name>
        <dbReference type="ChEBI" id="CHEBI:57692"/>
    </cofactor>
</comment>
<proteinExistence type="inferred from homology"/>
<dbReference type="PANTHER" id="PTHR42973">
    <property type="entry name" value="BINDING OXIDOREDUCTASE, PUTATIVE (AFU_ORTHOLOGUE AFUA_1G17690)-RELATED"/>
    <property type="match status" value="1"/>
</dbReference>
<dbReference type="PROSITE" id="PS51387">
    <property type="entry name" value="FAD_PCMH"/>
    <property type="match status" value="1"/>
</dbReference>
<dbReference type="OrthoDB" id="415825at2759"/>
<reference evidence="9" key="1">
    <citation type="journal article" date="2013" name="Genome Announc.">
        <title>Draft genome sequence of the ascomycete Phaeoacremonium aleophilum strain UCR-PA7, a causal agent of the esca disease complex in grapevines.</title>
        <authorList>
            <person name="Blanco-Ulate B."/>
            <person name="Rolshausen P."/>
            <person name="Cantu D."/>
        </authorList>
    </citation>
    <scope>NUCLEOTIDE SEQUENCE [LARGE SCALE GENOMIC DNA]</scope>
    <source>
        <strain evidence="9">UCR-PA7</strain>
    </source>
</reference>
<dbReference type="InterPro" id="IPR016166">
    <property type="entry name" value="FAD-bd_PCMH"/>
</dbReference>
<accession>R8BHG3</accession>
<keyword evidence="3" id="KW-0285">Flavoprotein</keyword>
<evidence type="ECO:0000256" key="5">
    <source>
        <dbReference type="ARBA" id="ARBA00023002"/>
    </source>
</evidence>